<evidence type="ECO:0000256" key="5">
    <source>
        <dbReference type="ARBA" id="ARBA00052218"/>
    </source>
</evidence>
<keyword evidence="3" id="KW-0547">Nucleotide-binding</keyword>
<dbReference type="GO" id="GO:0008641">
    <property type="term" value="F:ubiquitin-like modifier activating enzyme activity"/>
    <property type="evidence" value="ECO:0007669"/>
    <property type="project" value="InterPro"/>
</dbReference>
<dbReference type="PANTHER" id="PTHR10953">
    <property type="entry name" value="UBIQUITIN-ACTIVATING ENZYME E1"/>
    <property type="match status" value="1"/>
</dbReference>
<evidence type="ECO:0000256" key="12">
    <source>
        <dbReference type="ARBA" id="ARBA00078531"/>
    </source>
</evidence>
<dbReference type="AlphaFoldDB" id="A0A6I3KJI7"/>
<evidence type="ECO:0000259" key="13">
    <source>
        <dbReference type="Pfam" id="PF00899"/>
    </source>
</evidence>
<evidence type="ECO:0000256" key="6">
    <source>
        <dbReference type="ARBA" id="ARBA00055169"/>
    </source>
</evidence>
<evidence type="ECO:0000256" key="2">
    <source>
        <dbReference type="ARBA" id="ARBA00022679"/>
    </source>
</evidence>
<feature type="domain" description="THIF-type NAD/FAD binding fold" evidence="13">
    <location>
        <begin position="15"/>
        <end position="249"/>
    </location>
</feature>
<evidence type="ECO:0000256" key="4">
    <source>
        <dbReference type="ARBA" id="ARBA00022840"/>
    </source>
</evidence>
<keyword evidence="14" id="KW-0548">Nucleotidyltransferase</keyword>
<sequence length="281" mass="29696">MQDKAKLTAPEIERYKRHLVLKEVGGQGQQRLKGARVLVVGAGGLGSPLVLYLAAAGVGTIGIVDDDRVSLDNLQRQIAHDTPHVGEPKVASASDMIGRLNPHVTAEAIEARLDAGNAAEIIGRYDIVADGSDNAETRYLVADACYFARKTLVFGAVGPFDGYVSTFKPHEKDAAGTPYPSYRCLFPEAPPPGTVPNCSEVGVLGAIVGVIGTLQATEVLKEILGIGQSLAGRLLMYDALAARFETLSIAWDPENPISGRNPSITDLSIHTVSKHNSTCAA</sequence>
<evidence type="ECO:0000256" key="3">
    <source>
        <dbReference type="ARBA" id="ARBA00022741"/>
    </source>
</evidence>
<dbReference type="Gene3D" id="3.40.50.720">
    <property type="entry name" value="NAD(P)-binding Rossmann-like Domain"/>
    <property type="match status" value="1"/>
</dbReference>
<evidence type="ECO:0000256" key="7">
    <source>
        <dbReference type="ARBA" id="ARBA00063809"/>
    </source>
</evidence>
<reference evidence="14 15" key="1">
    <citation type="submission" date="2019-11" db="EMBL/GenBank/DDBJ databases">
        <title>Identification of a novel strain.</title>
        <authorList>
            <person name="Xu Q."/>
            <person name="Wang G."/>
        </authorList>
    </citation>
    <scope>NUCLEOTIDE SEQUENCE [LARGE SCALE GENOMIC DNA]</scope>
    <source>
        <strain evidence="15">xq</strain>
    </source>
</reference>
<dbReference type="EMBL" id="WMBQ01000001">
    <property type="protein sequence ID" value="MTD94579.1"/>
    <property type="molecule type" value="Genomic_DNA"/>
</dbReference>
<evidence type="ECO:0000256" key="9">
    <source>
        <dbReference type="ARBA" id="ARBA00073635"/>
    </source>
</evidence>
<comment type="function">
    <text evidence="6">Catalyzes the adenylation by ATP of the carboxyl group of the C-terminal glycine of sulfur carrier protein MoaD.</text>
</comment>
<dbReference type="NCBIfam" id="NF004281">
    <property type="entry name" value="PRK05690.1"/>
    <property type="match status" value="1"/>
</dbReference>
<dbReference type="InterPro" id="IPR035985">
    <property type="entry name" value="Ubiquitin-activating_enz"/>
</dbReference>
<dbReference type="PANTHER" id="PTHR10953:SF102">
    <property type="entry name" value="ADENYLYLTRANSFERASE AND SULFURTRANSFERASE MOCS3"/>
    <property type="match status" value="1"/>
</dbReference>
<dbReference type="GO" id="GO:0061605">
    <property type="term" value="F:molybdopterin-synthase adenylyltransferase activity"/>
    <property type="evidence" value="ECO:0007669"/>
    <property type="project" value="UniProtKB-EC"/>
</dbReference>
<dbReference type="CDD" id="cd00757">
    <property type="entry name" value="ThiF_MoeB_HesA_family"/>
    <property type="match status" value="1"/>
</dbReference>
<dbReference type="GO" id="GO:0005829">
    <property type="term" value="C:cytosol"/>
    <property type="evidence" value="ECO:0007669"/>
    <property type="project" value="TreeGrafter"/>
</dbReference>
<evidence type="ECO:0000256" key="10">
    <source>
        <dbReference type="ARBA" id="ARBA00075110"/>
    </source>
</evidence>
<dbReference type="FunFam" id="3.40.50.720:FF:000033">
    <property type="entry name" value="Adenylyltransferase and sulfurtransferase MOCS3"/>
    <property type="match status" value="1"/>
</dbReference>
<keyword evidence="4" id="KW-0067">ATP-binding</keyword>
<dbReference type="GO" id="GO:0004792">
    <property type="term" value="F:thiosulfate-cyanide sulfurtransferase activity"/>
    <property type="evidence" value="ECO:0007669"/>
    <property type="project" value="TreeGrafter"/>
</dbReference>
<evidence type="ECO:0000256" key="11">
    <source>
        <dbReference type="ARBA" id="ARBA00075328"/>
    </source>
</evidence>
<evidence type="ECO:0000256" key="1">
    <source>
        <dbReference type="ARBA" id="ARBA00009919"/>
    </source>
</evidence>
<dbReference type="InterPro" id="IPR000594">
    <property type="entry name" value="ThiF_NAD_FAD-bd"/>
</dbReference>
<dbReference type="Pfam" id="PF00899">
    <property type="entry name" value="ThiF"/>
    <property type="match status" value="1"/>
</dbReference>
<evidence type="ECO:0000313" key="14">
    <source>
        <dbReference type="EMBL" id="MTD94579.1"/>
    </source>
</evidence>
<organism evidence="14 15">
    <name type="scientific">Hyphomicrobium album</name>
    <dbReference type="NCBI Taxonomy" id="2665159"/>
    <lineage>
        <taxon>Bacteria</taxon>
        <taxon>Pseudomonadati</taxon>
        <taxon>Pseudomonadota</taxon>
        <taxon>Alphaproteobacteria</taxon>
        <taxon>Hyphomicrobiales</taxon>
        <taxon>Hyphomicrobiaceae</taxon>
        <taxon>Hyphomicrobium</taxon>
    </lineage>
</organism>
<dbReference type="Proteomes" id="UP000440694">
    <property type="component" value="Unassembled WGS sequence"/>
</dbReference>
<dbReference type="InterPro" id="IPR045886">
    <property type="entry name" value="ThiF/MoeB/HesA"/>
</dbReference>
<comment type="caution">
    <text evidence="14">The sequence shown here is derived from an EMBL/GenBank/DDBJ whole genome shotgun (WGS) entry which is preliminary data.</text>
</comment>
<accession>A0A6I3KJI7</accession>
<evidence type="ECO:0000256" key="8">
    <source>
        <dbReference type="ARBA" id="ARBA00066884"/>
    </source>
</evidence>
<gene>
    <name evidence="14" type="primary">moeB</name>
    <name evidence="14" type="ORF">GIW81_09575</name>
</gene>
<proteinExistence type="inferred from homology"/>
<protein>
    <recommendedName>
        <fullName evidence="9">Molybdopterin-synthase adenylyltransferase</fullName>
        <ecNumber evidence="8">2.7.7.80</ecNumber>
    </recommendedName>
    <alternativeName>
        <fullName evidence="12">MoaD protein adenylase</fullName>
    </alternativeName>
    <alternativeName>
        <fullName evidence="10">Molybdopterin-converting factor subunit 1 adenylase</fullName>
    </alternativeName>
    <alternativeName>
        <fullName evidence="11">Sulfur carrier protein MoaD adenylyltransferase</fullName>
    </alternativeName>
</protein>
<dbReference type="EC" id="2.7.7.80" evidence="8"/>
<evidence type="ECO:0000313" key="15">
    <source>
        <dbReference type="Proteomes" id="UP000440694"/>
    </source>
</evidence>
<name>A0A6I3KJI7_9HYPH</name>
<comment type="catalytic activity">
    <reaction evidence="5">
        <text>[molybdopterin-synthase sulfur-carrier protein]-C-terminal Gly-Gly + ATP + H(+) = [molybdopterin-synthase sulfur-carrier protein]-C-terminal Gly-Gly-AMP + diphosphate</text>
        <dbReference type="Rhea" id="RHEA:43616"/>
        <dbReference type="Rhea" id="RHEA-COMP:12159"/>
        <dbReference type="Rhea" id="RHEA-COMP:12202"/>
        <dbReference type="ChEBI" id="CHEBI:15378"/>
        <dbReference type="ChEBI" id="CHEBI:30616"/>
        <dbReference type="ChEBI" id="CHEBI:33019"/>
        <dbReference type="ChEBI" id="CHEBI:90618"/>
        <dbReference type="ChEBI" id="CHEBI:90778"/>
        <dbReference type="EC" id="2.7.7.80"/>
    </reaction>
</comment>
<keyword evidence="15" id="KW-1185">Reference proteome</keyword>
<dbReference type="GO" id="GO:0005524">
    <property type="term" value="F:ATP binding"/>
    <property type="evidence" value="ECO:0007669"/>
    <property type="project" value="UniProtKB-KW"/>
</dbReference>
<keyword evidence="2 14" id="KW-0808">Transferase</keyword>
<dbReference type="RefSeq" id="WP_154738986.1">
    <property type="nucleotide sequence ID" value="NZ_WMBQ01000001.1"/>
</dbReference>
<dbReference type="GO" id="GO:0008146">
    <property type="term" value="F:sulfotransferase activity"/>
    <property type="evidence" value="ECO:0007669"/>
    <property type="project" value="TreeGrafter"/>
</dbReference>
<comment type="subunit">
    <text evidence="7">Homodimer. Forms a stable heterotetrameric complex of 2 MoeB and 2 MoaD during adenylation of MoaD.</text>
</comment>
<comment type="similarity">
    <text evidence="1">Belongs to the HesA/MoeB/ThiF family.</text>
</comment>
<dbReference type="SUPFAM" id="SSF69572">
    <property type="entry name" value="Activating enzymes of the ubiquitin-like proteins"/>
    <property type="match status" value="1"/>
</dbReference>